<keyword evidence="2" id="KW-1133">Transmembrane helix</keyword>
<keyword evidence="2" id="KW-0472">Membrane</keyword>
<feature type="region of interest" description="Disordered" evidence="1">
    <location>
        <begin position="581"/>
        <end position="607"/>
    </location>
</feature>
<dbReference type="SUPFAM" id="SSF47616">
    <property type="entry name" value="GST C-terminal domain-like"/>
    <property type="match status" value="1"/>
</dbReference>
<feature type="transmembrane region" description="Helical" evidence="2">
    <location>
        <begin position="44"/>
        <end position="62"/>
    </location>
</feature>
<comment type="caution">
    <text evidence="4">The sequence shown here is derived from an EMBL/GenBank/DDBJ whole genome shotgun (WGS) entry which is preliminary data.</text>
</comment>
<evidence type="ECO:0000256" key="1">
    <source>
        <dbReference type="SAM" id="MobiDB-lite"/>
    </source>
</evidence>
<evidence type="ECO:0000313" key="5">
    <source>
        <dbReference type="Proteomes" id="UP000604046"/>
    </source>
</evidence>
<dbReference type="GO" id="GO:0006629">
    <property type="term" value="P:lipid metabolic process"/>
    <property type="evidence" value="ECO:0007669"/>
    <property type="project" value="InterPro"/>
</dbReference>
<name>A0A812VBP2_9DINO</name>
<gene>
    <name evidence="4" type="ORF">SNAT2548_LOCUS34705</name>
</gene>
<keyword evidence="2" id="KW-0812">Transmembrane</keyword>
<evidence type="ECO:0000259" key="3">
    <source>
        <dbReference type="Pfam" id="PF00487"/>
    </source>
</evidence>
<dbReference type="InterPro" id="IPR005804">
    <property type="entry name" value="FA_desaturase_dom"/>
</dbReference>
<dbReference type="AlphaFoldDB" id="A0A812VBP2"/>
<proteinExistence type="predicted"/>
<dbReference type="OrthoDB" id="4744521at2759"/>
<sequence length="643" mass="72595">MSPEIMKMLQDAATPDDKHGTVILLEVGALWVSAFCVWQAQYSIYMMSLLAAAALVWHWVLGHEVLTPFLYTATVAMLSLGWLGCLCAQLMQLLQLAQLVVLLLATAVAQRALENFVHECSHGNAFETRAWNDGVMARMAGALVFKDIASYRRSHQVHHARFGLEEDPDRIIYRRAALGDQAPAVLWAWYKENLGNIRLHYLLKICVLFGIGGLFIQAWRTGVAVWLSSYILILPVLRMYAEHAEHGGLVGDPPEDAQGRKAFLAGHWTMTRSNIGLLHRWIFHPLNDGFHTLHHLYPKVPFHQLRSLHGLLMAEEPAYRQQCQMLVNDKLQAVGEPQRPQQLCPLGFFSLRGLVPSATPPQLLRMCNLKLQLYYLDCGAGLSLLEAHLEKYRFLRGTEVPSADDLVAREKVEAAGHNLEKYPFPRVRDWIERLRQTDATTTASGEVAVEFLEHSPVNLDYIKQLRSQEEQEFKYHVYAKRVTESFDEDALPMDLPLETRCARFTIEPGVFEKLPGLHVVTALVLNAPNLDAEGWIKGHFDSVCKMVAGKKLEAKRGRLDVWKRYTSELKDRGSDNLFLTKGARREPTVQSMQSPPGPEGQELLGKPSGRLLQHPLRQARGHWRRLRLGSNARGSPVAAFQEG</sequence>
<evidence type="ECO:0000313" key="4">
    <source>
        <dbReference type="EMBL" id="CAE7610516.1"/>
    </source>
</evidence>
<dbReference type="Pfam" id="PF00487">
    <property type="entry name" value="FA_desaturase"/>
    <property type="match status" value="1"/>
</dbReference>
<feature type="domain" description="Fatty acid desaturase" evidence="3">
    <location>
        <begin position="99"/>
        <end position="321"/>
    </location>
</feature>
<dbReference type="EMBL" id="CAJNDS010002825">
    <property type="protein sequence ID" value="CAE7610516.1"/>
    <property type="molecule type" value="Genomic_DNA"/>
</dbReference>
<protein>
    <recommendedName>
        <fullName evidence="3">Fatty acid desaturase domain-containing protein</fullName>
    </recommendedName>
</protein>
<dbReference type="InterPro" id="IPR036282">
    <property type="entry name" value="Glutathione-S-Trfase_C_sf"/>
</dbReference>
<evidence type="ECO:0000256" key="2">
    <source>
        <dbReference type="SAM" id="Phobius"/>
    </source>
</evidence>
<feature type="transmembrane region" description="Helical" evidence="2">
    <location>
        <begin position="20"/>
        <end position="37"/>
    </location>
</feature>
<feature type="transmembrane region" description="Helical" evidence="2">
    <location>
        <begin position="68"/>
        <end position="86"/>
    </location>
</feature>
<feature type="transmembrane region" description="Helical" evidence="2">
    <location>
        <begin position="199"/>
        <end position="216"/>
    </location>
</feature>
<accession>A0A812VBP2</accession>
<organism evidence="4 5">
    <name type="scientific">Symbiodinium natans</name>
    <dbReference type="NCBI Taxonomy" id="878477"/>
    <lineage>
        <taxon>Eukaryota</taxon>
        <taxon>Sar</taxon>
        <taxon>Alveolata</taxon>
        <taxon>Dinophyceae</taxon>
        <taxon>Suessiales</taxon>
        <taxon>Symbiodiniaceae</taxon>
        <taxon>Symbiodinium</taxon>
    </lineage>
</organism>
<dbReference type="Proteomes" id="UP000604046">
    <property type="component" value="Unassembled WGS sequence"/>
</dbReference>
<reference evidence="4" key="1">
    <citation type="submission" date="2021-02" db="EMBL/GenBank/DDBJ databases">
        <authorList>
            <person name="Dougan E. K."/>
            <person name="Rhodes N."/>
            <person name="Thang M."/>
            <person name="Chan C."/>
        </authorList>
    </citation>
    <scope>NUCLEOTIDE SEQUENCE</scope>
</reference>
<keyword evidence="5" id="KW-1185">Reference proteome</keyword>